<reference evidence="1" key="1">
    <citation type="journal article" date="2012" name="Proc. Natl. Acad. Sci. U.S.A.">
        <title>Antigenic diversity is generated by distinct evolutionary mechanisms in African trypanosome species.</title>
        <authorList>
            <person name="Jackson A.P."/>
            <person name="Berry A."/>
            <person name="Aslett M."/>
            <person name="Allison H.C."/>
            <person name="Burton P."/>
            <person name="Vavrova-Anderson J."/>
            <person name="Brown R."/>
            <person name="Browne H."/>
            <person name="Corton N."/>
            <person name="Hauser H."/>
            <person name="Gamble J."/>
            <person name="Gilderthorp R."/>
            <person name="Marcello L."/>
            <person name="McQuillan J."/>
            <person name="Otto T.D."/>
            <person name="Quail M.A."/>
            <person name="Sanders M.J."/>
            <person name="van Tonder A."/>
            <person name="Ginger M.L."/>
            <person name="Field M.C."/>
            <person name="Barry J.D."/>
            <person name="Hertz-Fowler C."/>
            <person name="Berriman M."/>
        </authorList>
    </citation>
    <scope>NUCLEOTIDE SEQUENCE</scope>
    <source>
        <strain evidence="1">IL3000</strain>
    </source>
</reference>
<dbReference type="AlphaFoldDB" id="G0UIR9"/>
<dbReference type="VEuPathDB" id="TriTrypDB:TcIL3000_1_270"/>
<evidence type="ECO:0000313" key="1">
    <source>
        <dbReference type="EMBL" id="CCC89269.1"/>
    </source>
</evidence>
<organism evidence="1">
    <name type="scientific">Trypanosoma congolense (strain IL3000)</name>
    <dbReference type="NCBI Taxonomy" id="1068625"/>
    <lineage>
        <taxon>Eukaryota</taxon>
        <taxon>Discoba</taxon>
        <taxon>Euglenozoa</taxon>
        <taxon>Kinetoplastea</taxon>
        <taxon>Metakinetoplastina</taxon>
        <taxon>Trypanosomatida</taxon>
        <taxon>Trypanosomatidae</taxon>
        <taxon>Trypanosoma</taxon>
        <taxon>Nannomonas</taxon>
    </lineage>
</organism>
<proteinExistence type="predicted"/>
<sequence length="594" mass="66919">MEAATPPPFFFTWKKGSPTVMETLYSKCMSALNLTDVDNFMIYDHTGFPLCSPRSVAVMMGSAIREKSNRVEVSVVKGHPCTSGLPLQCFFTWGTQQFVQTLVLRPNNILKDIRTALADECGLKVREANELSFSLFDQDECVGMELTPDNAYEELKRASEEKTVVHISVLDRRRTSLMAFSVRSLEEAATALADELELSHNCYLGDVRVTSVLRRCCEYSSPAEQDRVERYVDAIVEGMKGSGTLRREELVAAIVREASCCGQDVALLFVNRCIATTRLMLSHRPFDMLARFFRRLYRSLDFPGKAEDGIPLNVVLRQLAYAGLSDVGWLLFRGRSFPSVVSEWDFTEILQRLYAGNPNIVSRVAVASRLSGISSITNRHVITKEERELLQAECRHEMVHAFDGIQLSEVLTFVQQHKLHMKPQYCSLLGTVSTLLANYSQKLSSQWLVERCTARTGIPVDTMLRSFQDSQIPVPLLYQLCWDMLRPEVHYLTLLPDSCVASAFAYWALFAVQLVCANRNLEFPPVALVDLREFSWISRGKPPSCAAVGEAGGALSLSVPAVVPREGVVKKIKYKYSYLCRDLRREHHLQPIVK</sequence>
<dbReference type="EMBL" id="HE575314">
    <property type="protein sequence ID" value="CCC89269.1"/>
    <property type="molecule type" value="Genomic_DNA"/>
</dbReference>
<name>G0UIR9_TRYCI</name>
<accession>G0UIR9</accession>
<gene>
    <name evidence="1" type="ORF">TCIL3000_1_270</name>
</gene>
<protein>
    <submittedName>
        <fullName evidence="1">Uncharacterized protein</fullName>
    </submittedName>
</protein>